<evidence type="ECO:0000256" key="3">
    <source>
        <dbReference type="ARBA" id="ARBA00009370"/>
    </source>
</evidence>
<dbReference type="InterPro" id="IPR036286">
    <property type="entry name" value="LexA/Signal_pep-like_sf"/>
</dbReference>
<dbReference type="PROSITE" id="PS00760">
    <property type="entry name" value="SPASE_I_2"/>
    <property type="match status" value="1"/>
</dbReference>
<dbReference type="InterPro" id="IPR019756">
    <property type="entry name" value="Pept_S26A_signal_pept_1_Ser-AS"/>
</dbReference>
<dbReference type="GO" id="GO:0005886">
    <property type="term" value="C:plasma membrane"/>
    <property type="evidence" value="ECO:0007669"/>
    <property type="project" value="UniProtKB-SubCell"/>
</dbReference>
<comment type="catalytic activity">
    <reaction evidence="1 8">
        <text>Cleavage of hydrophobic, N-terminal signal or leader sequences from secreted and periplasmic proteins.</text>
        <dbReference type="EC" id="3.4.21.89"/>
    </reaction>
</comment>
<dbReference type="RefSeq" id="WP_013277694.1">
    <property type="nucleotide sequence ID" value="NC_014378.1"/>
</dbReference>
<evidence type="ECO:0000256" key="7">
    <source>
        <dbReference type="PIRSR" id="PIRSR600223-1"/>
    </source>
</evidence>
<evidence type="ECO:0000256" key="2">
    <source>
        <dbReference type="ARBA" id="ARBA00004401"/>
    </source>
</evidence>
<dbReference type="SUPFAM" id="SSF51306">
    <property type="entry name" value="LexA/Signal peptidase"/>
    <property type="match status" value="1"/>
</dbReference>
<keyword evidence="8" id="KW-0812">Transmembrane</keyword>
<evidence type="ECO:0000256" key="9">
    <source>
        <dbReference type="RuleBase" id="RU362042"/>
    </source>
</evidence>
<dbReference type="GO" id="GO:0004252">
    <property type="term" value="F:serine-type endopeptidase activity"/>
    <property type="evidence" value="ECO:0007669"/>
    <property type="project" value="InterPro"/>
</dbReference>
<keyword evidence="8" id="KW-0472">Membrane</keyword>
<keyword evidence="5 8" id="KW-0645">Protease</keyword>
<accession>D9QVI9</accession>
<dbReference type="eggNOG" id="COG0681">
    <property type="taxonomic scope" value="Bacteria"/>
</dbReference>
<evidence type="ECO:0000256" key="4">
    <source>
        <dbReference type="ARBA" id="ARBA00013208"/>
    </source>
</evidence>
<dbReference type="Pfam" id="PF10502">
    <property type="entry name" value="Peptidase_S26"/>
    <property type="match status" value="1"/>
</dbReference>
<comment type="similarity">
    <text evidence="3 9">Belongs to the peptidase S26 family.</text>
</comment>
<dbReference type="PANTHER" id="PTHR43390">
    <property type="entry name" value="SIGNAL PEPTIDASE I"/>
    <property type="match status" value="1"/>
</dbReference>
<dbReference type="PROSITE" id="PS00761">
    <property type="entry name" value="SPASE_I_3"/>
    <property type="match status" value="1"/>
</dbReference>
<evidence type="ECO:0000256" key="1">
    <source>
        <dbReference type="ARBA" id="ARBA00000677"/>
    </source>
</evidence>
<evidence type="ECO:0000313" key="11">
    <source>
        <dbReference type="EMBL" id="ADL12248.1"/>
    </source>
</evidence>
<feature type="active site" evidence="7">
    <location>
        <position position="39"/>
    </location>
</feature>
<dbReference type="AlphaFoldDB" id="D9QVI9"/>
<dbReference type="NCBIfam" id="TIGR02227">
    <property type="entry name" value="sigpep_I_bact"/>
    <property type="match status" value="1"/>
</dbReference>
<feature type="active site" evidence="7">
    <location>
        <position position="82"/>
    </location>
</feature>
<dbReference type="Gene3D" id="2.10.109.10">
    <property type="entry name" value="Umud Fragment, subunit A"/>
    <property type="match status" value="1"/>
</dbReference>
<name>D9QVI9_ACEAZ</name>
<dbReference type="InterPro" id="IPR019758">
    <property type="entry name" value="Pept_S26A_signal_pept_1_CS"/>
</dbReference>
<dbReference type="InterPro" id="IPR000223">
    <property type="entry name" value="Pept_S26A_signal_pept_1"/>
</dbReference>
<dbReference type="PANTHER" id="PTHR43390:SF1">
    <property type="entry name" value="CHLOROPLAST PROCESSING PEPTIDASE"/>
    <property type="match status" value="1"/>
</dbReference>
<dbReference type="PRINTS" id="PR00727">
    <property type="entry name" value="LEADERPTASE"/>
</dbReference>
<keyword evidence="6 8" id="KW-0378">Hydrolase</keyword>
<dbReference type="InterPro" id="IPR019533">
    <property type="entry name" value="Peptidase_S26"/>
</dbReference>
<feature type="transmembrane region" description="Helical" evidence="8">
    <location>
        <begin position="12"/>
        <end position="34"/>
    </location>
</feature>
<evidence type="ECO:0000259" key="10">
    <source>
        <dbReference type="Pfam" id="PF10502"/>
    </source>
</evidence>
<proteinExistence type="inferred from homology"/>
<feature type="domain" description="Peptidase S26" evidence="10">
    <location>
        <begin position="9"/>
        <end position="165"/>
    </location>
</feature>
<evidence type="ECO:0000256" key="8">
    <source>
        <dbReference type="RuleBase" id="RU003993"/>
    </source>
</evidence>
<evidence type="ECO:0000313" key="12">
    <source>
        <dbReference type="Proteomes" id="UP000001661"/>
    </source>
</evidence>
<evidence type="ECO:0000256" key="6">
    <source>
        <dbReference type="ARBA" id="ARBA00022801"/>
    </source>
</evidence>
<dbReference type="EMBL" id="CP002105">
    <property type="protein sequence ID" value="ADL12248.1"/>
    <property type="molecule type" value="Genomic_DNA"/>
</dbReference>
<dbReference type="PROSITE" id="PS00501">
    <property type="entry name" value="SPASE_I_1"/>
    <property type="match status" value="1"/>
</dbReference>
<reference evidence="11 12" key="1">
    <citation type="journal article" date="2010" name="Stand. Genomic Sci.">
        <title>Complete genome sequence of Acetohalobium arabaticum type strain (Z-7288).</title>
        <authorList>
            <person name="Sikorski J."/>
            <person name="Lapidus A."/>
            <person name="Chertkov O."/>
            <person name="Lucas S."/>
            <person name="Copeland A."/>
            <person name="Glavina Del Rio T."/>
            <person name="Nolan M."/>
            <person name="Tice H."/>
            <person name="Cheng J.F."/>
            <person name="Han C."/>
            <person name="Brambilla E."/>
            <person name="Pitluck S."/>
            <person name="Liolios K."/>
            <person name="Ivanova N."/>
            <person name="Mavromatis K."/>
            <person name="Mikhailova N."/>
            <person name="Pati A."/>
            <person name="Bruce D."/>
            <person name="Detter C."/>
            <person name="Tapia R."/>
            <person name="Goodwin L."/>
            <person name="Chen A."/>
            <person name="Palaniappan K."/>
            <person name="Land M."/>
            <person name="Hauser L."/>
            <person name="Chang Y.J."/>
            <person name="Jeffries C.D."/>
            <person name="Rohde M."/>
            <person name="Goker M."/>
            <person name="Spring S."/>
            <person name="Woyke T."/>
            <person name="Bristow J."/>
            <person name="Eisen J.A."/>
            <person name="Markowitz V."/>
            <person name="Hugenholtz P."/>
            <person name="Kyrpides N.C."/>
            <person name="Klenk H.P."/>
        </authorList>
    </citation>
    <scope>NUCLEOTIDE SEQUENCE [LARGE SCALE GENOMIC DNA]</scope>
    <source>
        <strain evidence="12">ATCC 49924 / DSM 5501 / Z-7288</strain>
    </source>
</reference>
<dbReference type="GO" id="GO:0009003">
    <property type="term" value="F:signal peptidase activity"/>
    <property type="evidence" value="ECO:0007669"/>
    <property type="project" value="UniProtKB-EC"/>
</dbReference>
<organism evidence="11 12">
    <name type="scientific">Acetohalobium arabaticum (strain ATCC 49924 / DSM 5501 / Z-7288)</name>
    <dbReference type="NCBI Taxonomy" id="574087"/>
    <lineage>
        <taxon>Bacteria</taxon>
        <taxon>Bacillati</taxon>
        <taxon>Bacillota</taxon>
        <taxon>Clostridia</taxon>
        <taxon>Halanaerobiales</taxon>
        <taxon>Halobacteroidaceae</taxon>
        <taxon>Acetohalobium</taxon>
    </lineage>
</organism>
<sequence>MQITKQEVREFFESVVIAGVLAFFIITFVAQSFVVQGESMEPTLHNGERLFVDKVSYRFSNPDRGDIIVFSPQGSPGRKYIKRVIGLPGDKVMIRDKKVYVNGTSIKEDYTLEETLGNFGPYHVPQDHLFVLGDNRNNSADSRYTSLVGFVSYSDIEGRAFWVYWPLDEMRIIDHEEYKRIN</sequence>
<dbReference type="KEGG" id="aar:Acear_0708"/>
<dbReference type="CDD" id="cd06530">
    <property type="entry name" value="S26_SPase_I"/>
    <property type="match status" value="1"/>
</dbReference>
<protein>
    <recommendedName>
        <fullName evidence="4 8">Signal peptidase I</fullName>
        <ecNumber evidence="4 8">3.4.21.89</ecNumber>
    </recommendedName>
</protein>
<evidence type="ECO:0000256" key="5">
    <source>
        <dbReference type="ARBA" id="ARBA00022670"/>
    </source>
</evidence>
<comment type="subcellular location">
    <subcellularLocation>
        <location evidence="2">Cell membrane</location>
        <topology evidence="2">Single-pass type II membrane protein</topology>
    </subcellularLocation>
    <subcellularLocation>
        <location evidence="9">Membrane</location>
        <topology evidence="9">Single-pass type II membrane protein</topology>
    </subcellularLocation>
</comment>
<dbReference type="OrthoDB" id="9802919at2"/>
<dbReference type="EC" id="3.4.21.89" evidence="4 8"/>
<dbReference type="Proteomes" id="UP000001661">
    <property type="component" value="Chromosome"/>
</dbReference>
<dbReference type="STRING" id="574087.Acear_0708"/>
<gene>
    <name evidence="11" type="ordered locus">Acear_0708</name>
</gene>
<keyword evidence="12" id="KW-1185">Reference proteome</keyword>
<dbReference type="InterPro" id="IPR019757">
    <property type="entry name" value="Pept_S26A_signal_pept_1_Lys-AS"/>
</dbReference>
<dbReference type="HOGENOM" id="CLU_028723_5_1_9"/>
<dbReference type="GO" id="GO:0006465">
    <property type="term" value="P:signal peptide processing"/>
    <property type="evidence" value="ECO:0007669"/>
    <property type="project" value="InterPro"/>
</dbReference>
<keyword evidence="8" id="KW-1133">Transmembrane helix</keyword>